<evidence type="ECO:0000259" key="3">
    <source>
        <dbReference type="Pfam" id="PF16655"/>
    </source>
</evidence>
<accession>A0A7W3N2F2</accession>
<reference evidence="4 5" key="1">
    <citation type="submission" date="2020-08" db="EMBL/GenBank/DDBJ databases">
        <title>Sequencing the genomes of 1000 actinobacteria strains.</title>
        <authorList>
            <person name="Klenk H.-P."/>
        </authorList>
    </citation>
    <scope>NUCLEOTIDE SEQUENCE [LARGE SCALE GENOMIC DNA]</scope>
    <source>
        <strain evidence="4 5">DSM 45823</strain>
    </source>
</reference>
<keyword evidence="4" id="KW-0378">Hydrolase</keyword>
<protein>
    <submittedName>
        <fullName evidence="4">Alkaline phosphatase D</fullName>
        <ecNumber evidence="4">3.1.3.1</ecNumber>
    </submittedName>
</protein>
<sequence>MRLDRRKFLGLAGVTGMGAAIAGFSAAPAWATPKFTGNPFTLGVASGDPLPNGVVLWTRLAPEPLAADGRGGMPDRVIPVHWEVAEDERFGRVVARGVERAAPELGHSVHAEVGRLRPGREYFYRFRAGREISPVGRTRTAPEAWAGNDGLRFAFASCQNLPAGFYTAYRHMVQEDLDLVVFLGDYIYEGDAQGTIGRGHLPNAEVFSLADYRVRHANYRSDADLQAAHAAFPWLMTWDDHEVENNYADEISEDPAQTPEAFLRRRAAAYQAYYEHLPLRRAAFPQGPDMRLYRRVRYGRLAEFSVLDGRQYRSDQCDATTQPCDPADPSRTMLGEEQERWLLDGLARSRSTWNVIAQQTVIAQNDTDPGPGKQLSTDNWNGYQAARQRLFDGVLERGVDNFVVITGDAHRSMVADLKQNFDDPSSRTVGAEFLGTSISSGGDGADLDATCRNWLAANPHVKFANARRGYVRCSLSPDEFRTDYRVVQYVTTKDSPIKTQASFVVENGRPGAQVDSIQ</sequence>
<dbReference type="PANTHER" id="PTHR43606:SF2">
    <property type="entry name" value="ALKALINE PHOSPHATASE FAMILY PROTEIN (AFU_ORTHOLOGUE AFUA_5G03860)"/>
    <property type="match status" value="1"/>
</dbReference>
<dbReference type="InterPro" id="IPR006311">
    <property type="entry name" value="TAT_signal"/>
</dbReference>
<feature type="domain" description="PhoD-like phosphatase metallophosphatase" evidence="2">
    <location>
        <begin position="153"/>
        <end position="484"/>
    </location>
</feature>
<feature type="chain" id="PRO_5030517294" evidence="1">
    <location>
        <begin position="32"/>
        <end position="518"/>
    </location>
</feature>
<dbReference type="RefSeq" id="WP_182707272.1">
    <property type="nucleotide sequence ID" value="NZ_JACJII010000001.1"/>
</dbReference>
<dbReference type="EMBL" id="JACJII010000001">
    <property type="protein sequence ID" value="MBA9006325.1"/>
    <property type="molecule type" value="Genomic_DNA"/>
</dbReference>
<keyword evidence="5" id="KW-1185">Reference proteome</keyword>
<organism evidence="4 5">
    <name type="scientific">Thermomonospora cellulosilytica</name>
    <dbReference type="NCBI Taxonomy" id="1411118"/>
    <lineage>
        <taxon>Bacteria</taxon>
        <taxon>Bacillati</taxon>
        <taxon>Actinomycetota</taxon>
        <taxon>Actinomycetes</taxon>
        <taxon>Streptosporangiales</taxon>
        <taxon>Thermomonosporaceae</taxon>
        <taxon>Thermomonospora</taxon>
    </lineage>
</organism>
<dbReference type="InterPro" id="IPR038607">
    <property type="entry name" value="PhoD-like_sf"/>
</dbReference>
<dbReference type="EC" id="3.1.3.1" evidence="4"/>
<dbReference type="GO" id="GO:0004035">
    <property type="term" value="F:alkaline phosphatase activity"/>
    <property type="evidence" value="ECO:0007669"/>
    <property type="project" value="UniProtKB-EC"/>
</dbReference>
<evidence type="ECO:0000313" key="4">
    <source>
        <dbReference type="EMBL" id="MBA9006325.1"/>
    </source>
</evidence>
<proteinExistence type="predicted"/>
<dbReference type="AlphaFoldDB" id="A0A7W3N2F2"/>
<dbReference type="InterPro" id="IPR029052">
    <property type="entry name" value="Metallo-depent_PP-like"/>
</dbReference>
<dbReference type="PANTHER" id="PTHR43606">
    <property type="entry name" value="PHOSPHATASE, PUTATIVE (AFU_ORTHOLOGUE AFUA_6G08710)-RELATED"/>
    <property type="match status" value="1"/>
</dbReference>
<keyword evidence="1" id="KW-0732">Signal</keyword>
<feature type="domain" description="Phospholipase D N-terminal" evidence="3">
    <location>
        <begin position="42"/>
        <end position="140"/>
    </location>
</feature>
<dbReference type="Pfam" id="PF16655">
    <property type="entry name" value="PhoD_N"/>
    <property type="match status" value="1"/>
</dbReference>
<dbReference type="PROSITE" id="PS51318">
    <property type="entry name" value="TAT"/>
    <property type="match status" value="1"/>
</dbReference>
<dbReference type="InterPro" id="IPR032093">
    <property type="entry name" value="PhoD_N"/>
</dbReference>
<dbReference type="Pfam" id="PF09423">
    <property type="entry name" value="PhoD"/>
    <property type="match status" value="1"/>
</dbReference>
<dbReference type="InterPro" id="IPR052900">
    <property type="entry name" value="Phospholipid_Metab_Enz"/>
</dbReference>
<dbReference type="SUPFAM" id="SSF56300">
    <property type="entry name" value="Metallo-dependent phosphatases"/>
    <property type="match status" value="1"/>
</dbReference>
<evidence type="ECO:0000313" key="5">
    <source>
        <dbReference type="Proteomes" id="UP000539313"/>
    </source>
</evidence>
<evidence type="ECO:0000259" key="2">
    <source>
        <dbReference type="Pfam" id="PF09423"/>
    </source>
</evidence>
<dbReference type="CDD" id="cd07389">
    <property type="entry name" value="MPP_PhoD"/>
    <property type="match status" value="1"/>
</dbReference>
<feature type="signal peptide" evidence="1">
    <location>
        <begin position="1"/>
        <end position="31"/>
    </location>
</feature>
<dbReference type="InterPro" id="IPR018946">
    <property type="entry name" value="PhoD-like_MPP"/>
</dbReference>
<gene>
    <name evidence="4" type="ORF">HNR21_005207</name>
</gene>
<evidence type="ECO:0000256" key="1">
    <source>
        <dbReference type="SAM" id="SignalP"/>
    </source>
</evidence>
<comment type="caution">
    <text evidence="4">The sequence shown here is derived from an EMBL/GenBank/DDBJ whole genome shotgun (WGS) entry which is preliminary data.</text>
</comment>
<dbReference type="Proteomes" id="UP000539313">
    <property type="component" value="Unassembled WGS sequence"/>
</dbReference>
<dbReference type="Gene3D" id="2.60.40.380">
    <property type="entry name" value="Purple acid phosphatase-like, N-terminal"/>
    <property type="match status" value="1"/>
</dbReference>
<name>A0A7W3N2F2_9ACTN</name>
<dbReference type="Gene3D" id="3.60.21.70">
    <property type="entry name" value="PhoD-like phosphatase"/>
    <property type="match status" value="1"/>
</dbReference>